<dbReference type="EMBL" id="JWZT01005293">
    <property type="protein sequence ID" value="KII61657.1"/>
    <property type="molecule type" value="Genomic_DNA"/>
</dbReference>
<sequence length="161" mass="18344">MHSVVDISPIKNERALILKIIRIIYNLASSDGMRNIVSSSMSVAKSFWIGIATWGNSKCSCEIDKTLLKGKGVYNKGRLLPADTTPNTEDRQKWIKIHEGVEASVSRNHRMRIEWPRIFGLSECIKKPDGNYKTGEVRLFHVEKINKVQQFGVKNDPFTDR</sequence>
<dbReference type="OrthoDB" id="6596289at2759"/>
<reference evidence="1 2" key="1">
    <citation type="journal article" date="2014" name="Genome Biol. Evol.">
        <title>The genome of the myxosporean Thelohanellus kitauei shows adaptations to nutrient acquisition within its fish host.</title>
        <authorList>
            <person name="Yang Y."/>
            <person name="Xiong J."/>
            <person name="Zhou Z."/>
            <person name="Huo F."/>
            <person name="Miao W."/>
            <person name="Ran C."/>
            <person name="Liu Y."/>
            <person name="Zhang J."/>
            <person name="Feng J."/>
            <person name="Wang M."/>
            <person name="Wang M."/>
            <person name="Wang L."/>
            <person name="Yao B."/>
        </authorList>
    </citation>
    <scope>NUCLEOTIDE SEQUENCE [LARGE SCALE GENOMIC DNA]</scope>
    <source>
        <strain evidence="1">Wuqing</strain>
    </source>
</reference>
<dbReference type="AlphaFoldDB" id="A0A0C2IXT2"/>
<protein>
    <submittedName>
        <fullName evidence="1">Uncharacterized protein</fullName>
    </submittedName>
</protein>
<evidence type="ECO:0000313" key="1">
    <source>
        <dbReference type="EMBL" id="KII61657.1"/>
    </source>
</evidence>
<proteinExistence type="predicted"/>
<evidence type="ECO:0000313" key="2">
    <source>
        <dbReference type="Proteomes" id="UP000031668"/>
    </source>
</evidence>
<dbReference type="Proteomes" id="UP000031668">
    <property type="component" value="Unassembled WGS sequence"/>
</dbReference>
<accession>A0A0C2IXT2</accession>
<name>A0A0C2IXT2_THEKT</name>
<gene>
    <name evidence="1" type="ORF">RF11_08569</name>
</gene>
<keyword evidence="2" id="KW-1185">Reference proteome</keyword>
<organism evidence="1 2">
    <name type="scientific">Thelohanellus kitauei</name>
    <name type="common">Myxosporean</name>
    <dbReference type="NCBI Taxonomy" id="669202"/>
    <lineage>
        <taxon>Eukaryota</taxon>
        <taxon>Metazoa</taxon>
        <taxon>Cnidaria</taxon>
        <taxon>Myxozoa</taxon>
        <taxon>Myxosporea</taxon>
        <taxon>Bivalvulida</taxon>
        <taxon>Platysporina</taxon>
        <taxon>Myxobolidae</taxon>
        <taxon>Thelohanellus</taxon>
    </lineage>
</organism>
<comment type="caution">
    <text evidence="1">The sequence shown here is derived from an EMBL/GenBank/DDBJ whole genome shotgun (WGS) entry which is preliminary data.</text>
</comment>